<evidence type="ECO:0000313" key="2">
    <source>
        <dbReference type="WBParaSite" id="ES5_v2.g11812.t1"/>
    </source>
</evidence>
<protein>
    <submittedName>
        <fullName evidence="2">J domain-containing protein</fullName>
    </submittedName>
</protein>
<reference evidence="2" key="1">
    <citation type="submission" date="2022-11" db="UniProtKB">
        <authorList>
            <consortium name="WormBaseParasite"/>
        </authorList>
    </citation>
    <scope>IDENTIFICATION</scope>
</reference>
<dbReference type="Proteomes" id="UP000887579">
    <property type="component" value="Unplaced"/>
</dbReference>
<name>A0AC34F403_9BILA</name>
<organism evidence="1 2">
    <name type="scientific">Panagrolaimus sp. ES5</name>
    <dbReference type="NCBI Taxonomy" id="591445"/>
    <lineage>
        <taxon>Eukaryota</taxon>
        <taxon>Metazoa</taxon>
        <taxon>Ecdysozoa</taxon>
        <taxon>Nematoda</taxon>
        <taxon>Chromadorea</taxon>
        <taxon>Rhabditida</taxon>
        <taxon>Tylenchina</taxon>
        <taxon>Panagrolaimomorpha</taxon>
        <taxon>Panagrolaimoidea</taxon>
        <taxon>Panagrolaimidae</taxon>
        <taxon>Panagrolaimus</taxon>
    </lineage>
</organism>
<sequence length="276" mass="31545">MDAEDIAQTKSLIDQFNLADLEDVEEDRKAIESYEVFSLHPGASKRAVADRYKHLALHFHPDKGKNEPLQYFQVISVCNEILSSRAPDEDAFESWKNLQNEIIIQELNAVVEERNNMIAQMEEDREQLLDRLEEAEKKNDAKDAKITALEKENKKLSNRAAKLKAEKENKVFEVEKILDKKGSGKKIEYLIKWRGFNDPKENTWVPVAKCNCPDLLAAFESYLKKKMTSLKKAGKPKPSSRSSRASTVIVKPEAGHQKSLRSDGKHKRKIIGKLKN</sequence>
<proteinExistence type="predicted"/>
<dbReference type="WBParaSite" id="ES5_v2.g11812.t1">
    <property type="protein sequence ID" value="ES5_v2.g11812.t1"/>
    <property type="gene ID" value="ES5_v2.g11812"/>
</dbReference>
<accession>A0AC34F403</accession>
<evidence type="ECO:0000313" key="1">
    <source>
        <dbReference type="Proteomes" id="UP000887579"/>
    </source>
</evidence>